<dbReference type="Pfam" id="PF00590">
    <property type="entry name" value="TP_methylase"/>
    <property type="match status" value="1"/>
</dbReference>
<dbReference type="NCBIfam" id="TIGR02469">
    <property type="entry name" value="CbiT"/>
    <property type="match status" value="1"/>
</dbReference>
<dbReference type="SUPFAM" id="SSF53790">
    <property type="entry name" value="Tetrapyrrole methylase"/>
    <property type="match status" value="1"/>
</dbReference>
<dbReference type="UniPathway" id="UPA00148"/>
<dbReference type="EMBL" id="CP002629">
    <property type="protein sequence ID" value="AEB10065.1"/>
    <property type="molecule type" value="Genomic_DNA"/>
</dbReference>
<name>F2NFE6_DESAR</name>
<dbReference type="Gene3D" id="3.30.950.10">
    <property type="entry name" value="Methyltransferase, Cobalt-precorrin-4 Transmethylase, Domain 2"/>
    <property type="match status" value="1"/>
</dbReference>
<organism evidence="7 8">
    <name type="scientific">Desulfobacca acetoxidans (strain ATCC 700848 / DSM 11109 / ASRB2)</name>
    <dbReference type="NCBI Taxonomy" id="880072"/>
    <lineage>
        <taxon>Bacteria</taxon>
        <taxon>Pseudomonadati</taxon>
        <taxon>Thermodesulfobacteriota</taxon>
        <taxon>Desulfobaccia</taxon>
        <taxon>Desulfobaccales</taxon>
        <taxon>Desulfobaccaceae</taxon>
        <taxon>Desulfobacca</taxon>
    </lineage>
</organism>
<evidence type="ECO:0000313" key="7">
    <source>
        <dbReference type="EMBL" id="AEB10065.1"/>
    </source>
</evidence>
<dbReference type="Gene3D" id="3.40.50.150">
    <property type="entry name" value="Vaccinia Virus protein VP39"/>
    <property type="match status" value="1"/>
</dbReference>
<feature type="domain" description="Tetrapyrrole methylase" evidence="6">
    <location>
        <begin position="6"/>
        <end position="190"/>
    </location>
</feature>
<dbReference type="InterPro" id="IPR014776">
    <property type="entry name" value="4pyrrole_Mease_sub2"/>
</dbReference>
<dbReference type="eggNOG" id="COG2241">
    <property type="taxonomic scope" value="Bacteria"/>
</dbReference>
<evidence type="ECO:0000259" key="6">
    <source>
        <dbReference type="Pfam" id="PF00590"/>
    </source>
</evidence>
<dbReference type="PIRSF" id="PIRSF036428">
    <property type="entry name" value="CobL"/>
    <property type="match status" value="1"/>
</dbReference>
<dbReference type="InterPro" id="IPR029063">
    <property type="entry name" value="SAM-dependent_MTases_sf"/>
</dbReference>
<dbReference type="InterPro" id="IPR035996">
    <property type="entry name" value="4pyrrol_Methylase_sf"/>
</dbReference>
<dbReference type="HOGENOM" id="CLU_031955_1_2_7"/>
<evidence type="ECO:0000256" key="5">
    <source>
        <dbReference type="ARBA" id="ARBA00022691"/>
    </source>
</evidence>
<evidence type="ECO:0000256" key="1">
    <source>
        <dbReference type="ARBA" id="ARBA00004953"/>
    </source>
</evidence>
<dbReference type="SUPFAM" id="SSF53335">
    <property type="entry name" value="S-adenosyl-L-methionine-dependent methyltransferases"/>
    <property type="match status" value="1"/>
</dbReference>
<evidence type="ECO:0000256" key="4">
    <source>
        <dbReference type="ARBA" id="ARBA00022679"/>
    </source>
</evidence>
<protein>
    <submittedName>
        <fullName evidence="7">Precorrin-6y C5,15-methyltransferase (Decarboxylating), CbiE subunit</fullName>
        <ecNumber evidence="7">2.1.1.132</ecNumber>
    </submittedName>
</protein>
<dbReference type="GO" id="GO:0046025">
    <property type="term" value="F:precorrin-6Y C5,15-methyltransferase (decarboxylating) activity"/>
    <property type="evidence" value="ECO:0007669"/>
    <property type="project" value="UniProtKB-EC"/>
</dbReference>
<dbReference type="NCBIfam" id="TIGR02467">
    <property type="entry name" value="CbiE"/>
    <property type="match status" value="1"/>
</dbReference>
<dbReference type="Gene3D" id="3.40.1010.10">
    <property type="entry name" value="Cobalt-precorrin-4 Transmethylase, Domain 1"/>
    <property type="match status" value="1"/>
</dbReference>
<evidence type="ECO:0000313" key="8">
    <source>
        <dbReference type="Proteomes" id="UP000000483"/>
    </source>
</evidence>
<dbReference type="InterPro" id="IPR014008">
    <property type="entry name" value="Cbl_synth_MTase_CbiT"/>
</dbReference>
<dbReference type="GO" id="GO:0008276">
    <property type="term" value="F:protein methyltransferase activity"/>
    <property type="evidence" value="ECO:0007669"/>
    <property type="project" value="InterPro"/>
</dbReference>
<accession>F2NFE6</accession>
<dbReference type="InterPro" id="IPR014777">
    <property type="entry name" value="4pyrrole_Mease_sub1"/>
</dbReference>
<keyword evidence="8" id="KW-1185">Reference proteome</keyword>
<gene>
    <name evidence="7" type="ordered locus">Desac_2238</name>
</gene>
<sequence>MIPVQVVGLGMSLTDLTLRTLDIIKGAQVLVGGRRHLAYFPEHPAEKIILGKDPEHVILKLGELAQYRQIVILASGDPNFFGIGPMVVRLLGPENVRIHPNITAVQAASGRLQTAWQMAQVVSLHGRGWESLDAALNAPGLWFIYTDPAHAPDAIARRLLKSGRIEARLCVLEDLGLETERFAWMSLDEAADRTFSPLNIVVLDLISAPFRNRQGRLPGKDPMFHLGMPEEFYCPERGLITKAEVRAVVLAKLELYPGQVLWDIGAGTGSVGLEASLLIGRGRIVAVEKNPKRAAQITANREKLQVDNFEVICGRAPACLAVLTHPDRVFIGGGGVDLEDILCEVLSCLRPGGKVALTATLLETLEKARKILLRENYLIDIIQLQVSRAQPLAGGSYLQTLNPVWVITGSALAR</sequence>
<dbReference type="PANTHER" id="PTHR43182">
    <property type="entry name" value="COBALT-PRECORRIN-6B C(15)-METHYLTRANSFERASE (DECARBOXYLATING)"/>
    <property type="match status" value="1"/>
</dbReference>
<keyword evidence="2" id="KW-0169">Cobalamin biosynthesis</keyword>
<dbReference type="InterPro" id="IPR006365">
    <property type="entry name" value="Cbl_synth_CobL"/>
</dbReference>
<dbReference type="CDD" id="cd02440">
    <property type="entry name" value="AdoMet_MTases"/>
    <property type="match status" value="1"/>
</dbReference>
<proteinExistence type="predicted"/>
<comment type="pathway">
    <text evidence="1">Cofactor biosynthesis; adenosylcobalamin biosynthesis.</text>
</comment>
<keyword evidence="5" id="KW-0949">S-adenosyl-L-methionine</keyword>
<reference evidence="7 8" key="1">
    <citation type="journal article" date="2011" name="Stand. Genomic Sci.">
        <title>Complete genome sequence of the acetate-degrading sulfate reducer Desulfobacca acetoxidans type strain (ASRB2).</title>
        <authorList>
            <person name="Goker M."/>
            <person name="Teshima H."/>
            <person name="Lapidus A."/>
            <person name="Nolan M."/>
            <person name="Lucas S."/>
            <person name="Hammon N."/>
            <person name="Deshpande S."/>
            <person name="Cheng J.F."/>
            <person name="Tapia R."/>
            <person name="Han C."/>
            <person name="Goodwin L."/>
            <person name="Pitluck S."/>
            <person name="Huntemann M."/>
            <person name="Liolios K."/>
            <person name="Ivanova N."/>
            <person name="Pagani I."/>
            <person name="Mavromatis K."/>
            <person name="Ovchinikova G."/>
            <person name="Pati A."/>
            <person name="Chen A."/>
            <person name="Palaniappan K."/>
            <person name="Land M."/>
            <person name="Hauser L."/>
            <person name="Brambilla E.M."/>
            <person name="Rohde M."/>
            <person name="Spring S."/>
            <person name="Detter J.C."/>
            <person name="Woyke T."/>
            <person name="Bristow J."/>
            <person name="Eisen J.A."/>
            <person name="Markowitz V."/>
            <person name="Hugenholtz P."/>
            <person name="Kyrpides N.C."/>
            <person name="Klenk H.P."/>
        </authorList>
    </citation>
    <scope>NUCLEOTIDE SEQUENCE [LARGE SCALE GENOMIC DNA]</scope>
    <source>
        <strain evidence="8">ATCC 700848 / DSM 11109 / ASRB2</strain>
    </source>
</reference>
<keyword evidence="3 7" id="KW-0489">Methyltransferase</keyword>
<dbReference type="GO" id="GO:0032259">
    <property type="term" value="P:methylation"/>
    <property type="evidence" value="ECO:0007669"/>
    <property type="project" value="UniProtKB-KW"/>
</dbReference>
<dbReference type="AlphaFoldDB" id="F2NFE6"/>
<dbReference type="Proteomes" id="UP000000483">
    <property type="component" value="Chromosome"/>
</dbReference>
<evidence type="ECO:0000256" key="2">
    <source>
        <dbReference type="ARBA" id="ARBA00022573"/>
    </source>
</evidence>
<dbReference type="STRING" id="880072.Desac_2238"/>
<dbReference type="InterPro" id="IPR050714">
    <property type="entry name" value="Cobalamin_biosynth_MTase"/>
</dbReference>
<reference evidence="8" key="2">
    <citation type="submission" date="2011-03" db="EMBL/GenBank/DDBJ databases">
        <title>The complete genome of Desulfobacca acetoxidans DSM 11109.</title>
        <authorList>
            <consortium name="US DOE Joint Genome Institute (JGI-PGF)"/>
            <person name="Lucas S."/>
            <person name="Copeland A."/>
            <person name="Lapidus A."/>
            <person name="Bruce D."/>
            <person name="Goodwin L."/>
            <person name="Pitluck S."/>
            <person name="Peters L."/>
            <person name="Kyrpides N."/>
            <person name="Mavromatis K."/>
            <person name="Ivanova N."/>
            <person name="Ovchinnikova G."/>
            <person name="Teshima H."/>
            <person name="Detter J.C."/>
            <person name="Han C."/>
            <person name="Land M."/>
            <person name="Hauser L."/>
            <person name="Markowitz V."/>
            <person name="Cheng J.-F."/>
            <person name="Hugenholtz P."/>
            <person name="Woyke T."/>
            <person name="Wu D."/>
            <person name="Spring S."/>
            <person name="Schueler E."/>
            <person name="Brambilla E."/>
            <person name="Klenk H.-P."/>
            <person name="Eisen J.A."/>
        </authorList>
    </citation>
    <scope>NUCLEOTIDE SEQUENCE [LARGE SCALE GENOMIC DNA]</scope>
    <source>
        <strain evidence="8">ATCC 700848 / DSM 11109 / ASRB2</strain>
    </source>
</reference>
<dbReference type="PANTHER" id="PTHR43182:SF1">
    <property type="entry name" value="COBALT-PRECORRIN-7 C(5)-METHYLTRANSFERASE"/>
    <property type="match status" value="1"/>
</dbReference>
<dbReference type="GO" id="GO:0009236">
    <property type="term" value="P:cobalamin biosynthetic process"/>
    <property type="evidence" value="ECO:0007669"/>
    <property type="project" value="UniProtKB-UniPathway"/>
</dbReference>
<dbReference type="InterPro" id="IPR000878">
    <property type="entry name" value="4pyrrol_Mease"/>
</dbReference>
<dbReference type="RefSeq" id="WP_013707174.1">
    <property type="nucleotide sequence ID" value="NC_015388.1"/>
</dbReference>
<dbReference type="Pfam" id="PF01135">
    <property type="entry name" value="PCMT"/>
    <property type="match status" value="1"/>
</dbReference>
<keyword evidence="4 7" id="KW-0808">Transferase</keyword>
<dbReference type="CDD" id="cd11644">
    <property type="entry name" value="Precorrin-6Y-MT"/>
    <property type="match status" value="1"/>
</dbReference>
<evidence type="ECO:0000256" key="3">
    <source>
        <dbReference type="ARBA" id="ARBA00022603"/>
    </source>
</evidence>
<dbReference type="OrthoDB" id="9787825at2"/>
<dbReference type="InterPro" id="IPR012818">
    <property type="entry name" value="CbiE"/>
</dbReference>
<dbReference type="EC" id="2.1.1.132" evidence="7"/>
<dbReference type="KEGG" id="dao:Desac_2238"/>
<dbReference type="eggNOG" id="COG2242">
    <property type="taxonomic scope" value="Bacteria"/>
</dbReference>